<dbReference type="GO" id="GO:0016747">
    <property type="term" value="F:acyltransferase activity, transferring groups other than amino-acyl groups"/>
    <property type="evidence" value="ECO:0007669"/>
    <property type="project" value="InterPro"/>
</dbReference>
<evidence type="ECO:0000256" key="1">
    <source>
        <dbReference type="SAM" id="Phobius"/>
    </source>
</evidence>
<dbReference type="STRING" id="235985.SAMN05414137_10574"/>
<reference evidence="4" key="1">
    <citation type="submission" date="2016-10" db="EMBL/GenBank/DDBJ databases">
        <authorList>
            <person name="Varghese N."/>
        </authorList>
    </citation>
    <scope>NUCLEOTIDE SEQUENCE [LARGE SCALE GENOMIC DNA]</scope>
    <source>
        <strain evidence="4">DSM 45096 / BCRC 16803 / CGMCC 4.1857 / CIP 109030 / JCM 12277 / KCTC 19219 / NBRC 100920 / 33214</strain>
    </source>
</reference>
<dbReference type="InterPro" id="IPR050879">
    <property type="entry name" value="Acyltransferase_3"/>
</dbReference>
<feature type="transmembrane region" description="Helical" evidence="1">
    <location>
        <begin position="237"/>
        <end position="253"/>
    </location>
</feature>
<dbReference type="AlphaFoldDB" id="A0A1H7LX00"/>
<dbReference type="GO" id="GO:0009103">
    <property type="term" value="P:lipopolysaccharide biosynthetic process"/>
    <property type="evidence" value="ECO:0007669"/>
    <property type="project" value="TreeGrafter"/>
</dbReference>
<gene>
    <name evidence="3" type="ORF">SAMN05414137_10574</name>
</gene>
<feature type="transmembrane region" description="Helical" evidence="1">
    <location>
        <begin position="157"/>
        <end position="187"/>
    </location>
</feature>
<dbReference type="GO" id="GO:0016787">
    <property type="term" value="F:hydrolase activity"/>
    <property type="evidence" value="ECO:0007669"/>
    <property type="project" value="UniProtKB-KW"/>
</dbReference>
<keyword evidence="1" id="KW-0472">Membrane</keyword>
<keyword evidence="3" id="KW-0378">Hydrolase</keyword>
<name>A0A1H7LX00_STRJI</name>
<feature type="transmembrane region" description="Helical" evidence="1">
    <location>
        <begin position="274"/>
        <end position="293"/>
    </location>
</feature>
<sequence length="322" mass="35941">MPLGQSVGAYGWLGVELFFLISGFVICMTCWGRSVGDFVTSRVTRLFPAYWVGVLLTSAVLYLVPNRWGNDPTRPSITRVLTNLSMAHAPMGVSDIDAVYWTLWIELRFYIIFGVVVAFGLTYRRVLAFCGIWGFLSLISASVNFPVLDAVVQAQYAWYFIAGIALFLMYRFGQNLLLWGIVGFCWLMAQNRISILMHTNEGGAGYHLSWKVTAAVVTLSFALVALAAVGAFNWMNWRWLTVAGALTYPLYLIHQEIGFEIITRLSRHLPPYPTVAVTLAVMLTVAYVLHRLVERPLAPLLKRGLASSFAAVRRNGALSDVR</sequence>
<dbReference type="EMBL" id="FOAZ01000005">
    <property type="protein sequence ID" value="SEL03412.1"/>
    <property type="molecule type" value="Genomic_DNA"/>
</dbReference>
<feature type="transmembrane region" description="Helical" evidence="1">
    <location>
        <begin position="98"/>
        <end position="119"/>
    </location>
</feature>
<dbReference type="eggNOG" id="COG1835">
    <property type="taxonomic scope" value="Bacteria"/>
</dbReference>
<protein>
    <submittedName>
        <fullName evidence="3">Peptidoglycan/LPS O-acetylase OafA/YrhL, contains acyltransferase and SGNH-hydrolase domains</fullName>
    </submittedName>
</protein>
<keyword evidence="1" id="KW-1133">Transmembrane helix</keyword>
<keyword evidence="3" id="KW-0808">Transferase</keyword>
<keyword evidence="4" id="KW-1185">Reference proteome</keyword>
<evidence type="ECO:0000313" key="4">
    <source>
        <dbReference type="Proteomes" id="UP000183015"/>
    </source>
</evidence>
<dbReference type="GO" id="GO:0016020">
    <property type="term" value="C:membrane"/>
    <property type="evidence" value="ECO:0007669"/>
    <property type="project" value="TreeGrafter"/>
</dbReference>
<evidence type="ECO:0000313" key="3">
    <source>
        <dbReference type="EMBL" id="SEL03412.1"/>
    </source>
</evidence>
<dbReference type="Pfam" id="PF01757">
    <property type="entry name" value="Acyl_transf_3"/>
    <property type="match status" value="1"/>
</dbReference>
<dbReference type="Proteomes" id="UP000183015">
    <property type="component" value="Unassembled WGS sequence"/>
</dbReference>
<feature type="transmembrane region" description="Helical" evidence="1">
    <location>
        <begin position="12"/>
        <end position="31"/>
    </location>
</feature>
<feature type="transmembrane region" description="Helical" evidence="1">
    <location>
        <begin position="43"/>
        <end position="64"/>
    </location>
</feature>
<dbReference type="InterPro" id="IPR002656">
    <property type="entry name" value="Acyl_transf_3_dom"/>
</dbReference>
<feature type="transmembrane region" description="Helical" evidence="1">
    <location>
        <begin position="126"/>
        <end position="145"/>
    </location>
</feature>
<keyword evidence="3" id="KW-0012">Acyltransferase</keyword>
<organism evidence="3 4">
    <name type="scientific">Streptacidiphilus jiangxiensis</name>
    <dbReference type="NCBI Taxonomy" id="235985"/>
    <lineage>
        <taxon>Bacteria</taxon>
        <taxon>Bacillati</taxon>
        <taxon>Actinomycetota</taxon>
        <taxon>Actinomycetes</taxon>
        <taxon>Kitasatosporales</taxon>
        <taxon>Streptomycetaceae</taxon>
        <taxon>Streptacidiphilus</taxon>
    </lineage>
</organism>
<keyword evidence="1" id="KW-0812">Transmembrane</keyword>
<dbReference type="PANTHER" id="PTHR23028:SF53">
    <property type="entry name" value="ACYL_TRANSF_3 DOMAIN-CONTAINING PROTEIN"/>
    <property type="match status" value="1"/>
</dbReference>
<feature type="domain" description="Acyltransferase 3" evidence="2">
    <location>
        <begin position="14"/>
        <end position="290"/>
    </location>
</feature>
<proteinExistence type="predicted"/>
<evidence type="ECO:0000259" key="2">
    <source>
        <dbReference type="Pfam" id="PF01757"/>
    </source>
</evidence>
<accession>A0A1H7LX00</accession>
<dbReference type="PANTHER" id="PTHR23028">
    <property type="entry name" value="ACETYLTRANSFERASE"/>
    <property type="match status" value="1"/>
</dbReference>
<feature type="transmembrane region" description="Helical" evidence="1">
    <location>
        <begin position="208"/>
        <end position="231"/>
    </location>
</feature>